<comment type="subcellular location">
    <subcellularLocation>
        <location evidence="1">Cell membrane</location>
        <topology evidence="1">Multi-pass membrane protein</topology>
    </subcellularLocation>
</comment>
<sequence>MKEKWQTLKFLVKLLWNDDKRFFVIYLLDMILTVVMPIYQLFVSVQLISVLRNDITLRSFVHTLLLYMGILIVLEVLKSYTVTFLEKHGESFRISVSGEVLYARMKLDYPLLVGSKATELFNSVTRSLDHPEAALNGTINSFSKLLISLFSVLVYIGFLVKLDLNFLLLIMVLLLGLIGIKHFQNKLVSKNHGQRVANETKLEYLNHTMGDQRIAKDVRLYSMSSWFKNIQNHLLSEFEAIIYPENQLARLEGVFVLLMLLIMTALAYYQSIEEIKQGHIEVQNFVVYASMVPMLTTSLANFIDATAKFIQHNSKLVDIYRYFHQESVLNHQSNSPIPNEIESIEFRNVSYTYPNAEEAVINQLNLKISGNEKLAIVGENGAGKTTLIKLLLGLLKPSHGQVLINNQEVSKLNIEDYYHLFAPVFQDNYLFTLTIKDTVLQGYPFDQEKYQTVLKQSGLDQVIKDLSKGDQTGIVRQVDHEGVYLSGGQLQKLKLAQALYKDAPVLVLDEPTAALDPISESEVYQNYLQFSKGKMALFISHRLASTQFCDRIIYLRKGQVIEEGNHQSLLALKGAYYHLFETQAYYYRDEIEEAPEEVIMEGGII</sequence>
<reference evidence="9 10" key="1">
    <citation type="submission" date="2020-07" db="EMBL/GenBank/DDBJ databases">
        <title>Facklamia lactis sp. nov., isolated from raw milk.</title>
        <authorList>
            <person name="Doll E.V."/>
            <person name="Huptas C."/>
            <person name="Staib L."/>
            <person name="Wenning M."/>
            <person name="Scherer S."/>
        </authorList>
    </citation>
    <scope>NUCLEOTIDE SEQUENCE [LARGE SCALE GENOMIC DNA]</scope>
    <source>
        <strain evidence="9 10">DSM 111018</strain>
    </source>
</reference>
<dbReference type="InterPro" id="IPR017871">
    <property type="entry name" value="ABC_transporter-like_CS"/>
</dbReference>
<evidence type="ECO:0000256" key="1">
    <source>
        <dbReference type="ARBA" id="ARBA00004651"/>
    </source>
</evidence>
<dbReference type="InterPro" id="IPR003439">
    <property type="entry name" value="ABC_transporter-like_ATP-bd"/>
</dbReference>
<dbReference type="InterPro" id="IPR036640">
    <property type="entry name" value="ABC1_TM_sf"/>
</dbReference>
<dbReference type="GO" id="GO:0005524">
    <property type="term" value="F:ATP binding"/>
    <property type="evidence" value="ECO:0007669"/>
    <property type="project" value="UniProtKB-KW"/>
</dbReference>
<evidence type="ECO:0000256" key="7">
    <source>
        <dbReference type="SAM" id="Phobius"/>
    </source>
</evidence>
<evidence type="ECO:0000256" key="6">
    <source>
        <dbReference type="ARBA" id="ARBA00023136"/>
    </source>
</evidence>
<keyword evidence="6 7" id="KW-0472">Membrane</keyword>
<dbReference type="InterPro" id="IPR027417">
    <property type="entry name" value="P-loop_NTPase"/>
</dbReference>
<feature type="transmembrane region" description="Helical" evidence="7">
    <location>
        <begin position="142"/>
        <end position="160"/>
    </location>
</feature>
<dbReference type="Pfam" id="PF00005">
    <property type="entry name" value="ABC_tran"/>
    <property type="match status" value="1"/>
</dbReference>
<dbReference type="SMART" id="SM00382">
    <property type="entry name" value="AAA"/>
    <property type="match status" value="1"/>
</dbReference>
<dbReference type="EMBL" id="JACBXQ010000005">
    <property type="protein sequence ID" value="MBG9987007.1"/>
    <property type="molecule type" value="Genomic_DNA"/>
</dbReference>
<dbReference type="Proteomes" id="UP000721415">
    <property type="component" value="Unassembled WGS sequence"/>
</dbReference>
<feature type="transmembrane region" description="Helical" evidence="7">
    <location>
        <begin position="251"/>
        <end position="269"/>
    </location>
</feature>
<keyword evidence="5 7" id="KW-1133">Transmembrane helix</keyword>
<keyword evidence="4 9" id="KW-0067">ATP-binding</keyword>
<protein>
    <submittedName>
        <fullName evidence="9">ABC transporter ATP-binding protein</fullName>
    </submittedName>
</protein>
<organism evidence="9 10">
    <name type="scientific">Facklamia lactis</name>
    <dbReference type="NCBI Taxonomy" id="2749967"/>
    <lineage>
        <taxon>Bacteria</taxon>
        <taxon>Bacillati</taxon>
        <taxon>Bacillota</taxon>
        <taxon>Bacilli</taxon>
        <taxon>Lactobacillales</taxon>
        <taxon>Aerococcaceae</taxon>
        <taxon>Facklamia</taxon>
    </lineage>
</organism>
<dbReference type="SUPFAM" id="SSF52540">
    <property type="entry name" value="P-loop containing nucleoside triphosphate hydrolases"/>
    <property type="match status" value="1"/>
</dbReference>
<dbReference type="SUPFAM" id="SSF90123">
    <property type="entry name" value="ABC transporter transmembrane region"/>
    <property type="match status" value="1"/>
</dbReference>
<comment type="caution">
    <text evidence="9">The sequence shown here is derived from an EMBL/GenBank/DDBJ whole genome shotgun (WGS) entry which is preliminary data.</text>
</comment>
<accession>A0ABS0LS65</accession>
<keyword evidence="3" id="KW-0547">Nucleotide-binding</keyword>
<evidence type="ECO:0000256" key="4">
    <source>
        <dbReference type="ARBA" id="ARBA00022840"/>
    </source>
</evidence>
<evidence type="ECO:0000313" key="10">
    <source>
        <dbReference type="Proteomes" id="UP000721415"/>
    </source>
</evidence>
<feature type="transmembrane region" description="Helical" evidence="7">
    <location>
        <begin position="21"/>
        <end position="39"/>
    </location>
</feature>
<proteinExistence type="predicted"/>
<evidence type="ECO:0000256" key="5">
    <source>
        <dbReference type="ARBA" id="ARBA00022989"/>
    </source>
</evidence>
<feature type="domain" description="ABC transporter" evidence="8">
    <location>
        <begin position="344"/>
        <end position="582"/>
    </location>
</feature>
<dbReference type="Gene3D" id="1.20.1560.10">
    <property type="entry name" value="ABC transporter type 1, transmembrane domain"/>
    <property type="match status" value="1"/>
</dbReference>
<dbReference type="InterPro" id="IPR003593">
    <property type="entry name" value="AAA+_ATPase"/>
</dbReference>
<feature type="transmembrane region" description="Helical" evidence="7">
    <location>
        <begin position="59"/>
        <end position="77"/>
    </location>
</feature>
<keyword evidence="10" id="KW-1185">Reference proteome</keyword>
<dbReference type="InterPro" id="IPR039421">
    <property type="entry name" value="Type_1_exporter"/>
</dbReference>
<dbReference type="Gene3D" id="3.40.50.300">
    <property type="entry name" value="P-loop containing nucleotide triphosphate hydrolases"/>
    <property type="match status" value="1"/>
</dbReference>
<dbReference type="PANTHER" id="PTHR24221:SF654">
    <property type="entry name" value="ATP-BINDING CASSETTE SUB-FAMILY B MEMBER 6"/>
    <property type="match status" value="1"/>
</dbReference>
<name>A0ABS0LS65_9LACT</name>
<keyword evidence="2 7" id="KW-0812">Transmembrane</keyword>
<dbReference type="RefSeq" id="WP_197115920.1">
    <property type="nucleotide sequence ID" value="NZ_JACBXQ010000005.1"/>
</dbReference>
<evidence type="ECO:0000256" key="2">
    <source>
        <dbReference type="ARBA" id="ARBA00022692"/>
    </source>
</evidence>
<dbReference type="PROSITE" id="PS00211">
    <property type="entry name" value="ABC_TRANSPORTER_1"/>
    <property type="match status" value="1"/>
</dbReference>
<evidence type="ECO:0000256" key="3">
    <source>
        <dbReference type="ARBA" id="ARBA00022741"/>
    </source>
</evidence>
<dbReference type="PROSITE" id="PS50893">
    <property type="entry name" value="ABC_TRANSPORTER_2"/>
    <property type="match status" value="1"/>
</dbReference>
<evidence type="ECO:0000259" key="8">
    <source>
        <dbReference type="PROSITE" id="PS50893"/>
    </source>
</evidence>
<evidence type="ECO:0000313" key="9">
    <source>
        <dbReference type="EMBL" id="MBG9987007.1"/>
    </source>
</evidence>
<gene>
    <name evidence="9" type="ORF">HZY91_08915</name>
</gene>
<dbReference type="PANTHER" id="PTHR24221">
    <property type="entry name" value="ATP-BINDING CASSETTE SUB-FAMILY B"/>
    <property type="match status" value="1"/>
</dbReference>